<keyword evidence="3" id="KW-1185">Reference proteome</keyword>
<keyword evidence="2" id="KW-0808">Transferase</keyword>
<accession>A0A4R4RVS2</accession>
<protein>
    <submittedName>
        <fullName evidence="2">Phosphoribosyltransferase</fullName>
    </submittedName>
</protein>
<dbReference type="Proteomes" id="UP000295621">
    <property type="component" value="Unassembled WGS sequence"/>
</dbReference>
<keyword evidence="2" id="KW-0328">Glycosyltransferase</keyword>
<gene>
    <name evidence="2" type="ORF">E1212_03355</name>
</gene>
<dbReference type="Gene3D" id="3.30.1310.20">
    <property type="entry name" value="PRTase-like"/>
    <property type="match status" value="1"/>
</dbReference>
<proteinExistence type="predicted"/>
<dbReference type="RefSeq" id="WP_131979095.1">
    <property type="nucleotide sequence ID" value="NZ_SMKL01000005.1"/>
</dbReference>
<feature type="domain" description="Phosphoribosyltransferase" evidence="1">
    <location>
        <begin position="28"/>
        <end position="170"/>
    </location>
</feature>
<dbReference type="Pfam" id="PF00156">
    <property type="entry name" value="Pribosyltran"/>
    <property type="match status" value="1"/>
</dbReference>
<evidence type="ECO:0000313" key="3">
    <source>
        <dbReference type="Proteomes" id="UP000295621"/>
    </source>
</evidence>
<dbReference type="InterPro" id="IPR029057">
    <property type="entry name" value="PRTase-like"/>
</dbReference>
<comment type="caution">
    <text evidence="2">The sequence shown here is derived from an EMBL/GenBank/DDBJ whole genome shotgun (WGS) entry which is preliminary data.</text>
</comment>
<dbReference type="Gene3D" id="3.40.50.2020">
    <property type="match status" value="1"/>
</dbReference>
<evidence type="ECO:0000259" key="1">
    <source>
        <dbReference type="Pfam" id="PF00156"/>
    </source>
</evidence>
<dbReference type="InterPro" id="IPR000836">
    <property type="entry name" value="PRTase_dom"/>
</dbReference>
<dbReference type="AlphaFoldDB" id="A0A4R4RVS2"/>
<dbReference type="OrthoDB" id="9810066at2"/>
<reference evidence="2 3" key="1">
    <citation type="submission" date="2019-02" db="EMBL/GenBank/DDBJ databases">
        <title>Draft genome sequences of novel Actinobacteria.</title>
        <authorList>
            <person name="Sahin N."/>
            <person name="Ay H."/>
            <person name="Saygin H."/>
        </authorList>
    </citation>
    <scope>NUCLEOTIDE SEQUENCE [LARGE SCALE GENOMIC DNA]</scope>
    <source>
        <strain evidence="2 3">KC603</strain>
    </source>
</reference>
<evidence type="ECO:0000313" key="2">
    <source>
        <dbReference type="EMBL" id="TDC54180.1"/>
    </source>
</evidence>
<dbReference type="GO" id="GO:0016757">
    <property type="term" value="F:glycosyltransferase activity"/>
    <property type="evidence" value="ECO:0007669"/>
    <property type="project" value="UniProtKB-KW"/>
</dbReference>
<dbReference type="CDD" id="cd06223">
    <property type="entry name" value="PRTases_typeI"/>
    <property type="match status" value="1"/>
</dbReference>
<dbReference type="EMBL" id="SMKL01000005">
    <property type="protein sequence ID" value="TDC54180.1"/>
    <property type="molecule type" value="Genomic_DNA"/>
</dbReference>
<name>A0A4R4RVS2_9ACTN</name>
<sequence>MRPGARLWRDRRDAGEQLGAAVQEQLGDVEDVLVLGLPRGGVAVAAVVAGAVGGELDVLVVRKVGVPWQPELAFGAVTASGHRVVNGEVARRIRLEPAEVEGAFRRAQAAAEDRERLLRGDRPPLRLAARTVVLVDDGIATGATIRAAAELLASAVPGPGRVVVAVPVGPSDTVEDLAGVVDAVVVLRIPPTFNAVGEWYEDFTQVDDADVRALLNR</sequence>
<dbReference type="SUPFAM" id="SSF53271">
    <property type="entry name" value="PRTase-like"/>
    <property type="match status" value="1"/>
</dbReference>
<organism evidence="2 3">
    <name type="scientific">Jiangella ureilytica</name>
    <dbReference type="NCBI Taxonomy" id="2530374"/>
    <lineage>
        <taxon>Bacteria</taxon>
        <taxon>Bacillati</taxon>
        <taxon>Actinomycetota</taxon>
        <taxon>Actinomycetes</taxon>
        <taxon>Jiangellales</taxon>
        <taxon>Jiangellaceae</taxon>
        <taxon>Jiangella</taxon>
    </lineage>
</organism>